<name>A0A8S1K3I2_PARPR</name>
<dbReference type="PROSITE" id="PS50297">
    <property type="entry name" value="ANK_REP_REGION"/>
    <property type="match status" value="1"/>
</dbReference>
<dbReference type="OMA" id="RPWYPKR"/>
<feature type="repeat" description="ANK" evidence="1">
    <location>
        <begin position="284"/>
        <end position="316"/>
    </location>
</feature>
<dbReference type="PROSITE" id="PS50088">
    <property type="entry name" value="ANK_REPEAT"/>
    <property type="match status" value="1"/>
</dbReference>
<keyword evidence="1" id="KW-0040">ANK repeat</keyword>
<evidence type="ECO:0000313" key="2">
    <source>
        <dbReference type="EMBL" id="CAD8046826.1"/>
    </source>
</evidence>
<dbReference type="PANTHER" id="PTHR24147:SF53">
    <property type="entry name" value="ANKYRIN REPEAT DOMAIN 26"/>
    <property type="match status" value="1"/>
</dbReference>
<dbReference type="Proteomes" id="UP000688137">
    <property type="component" value="Unassembled WGS sequence"/>
</dbReference>
<dbReference type="AlphaFoldDB" id="A0A8S1K3I2"/>
<evidence type="ECO:0000256" key="1">
    <source>
        <dbReference type="PROSITE-ProRule" id="PRU00023"/>
    </source>
</evidence>
<dbReference type="EMBL" id="CAJJDM010000008">
    <property type="protein sequence ID" value="CAD8046826.1"/>
    <property type="molecule type" value="Genomic_DNA"/>
</dbReference>
<protein>
    <submittedName>
        <fullName evidence="2">Uncharacterized protein</fullName>
    </submittedName>
</protein>
<dbReference type="SMART" id="SM00248">
    <property type="entry name" value="ANK"/>
    <property type="match status" value="2"/>
</dbReference>
<dbReference type="InterPro" id="IPR002110">
    <property type="entry name" value="Ankyrin_rpt"/>
</dbReference>
<accession>A0A8S1K3I2</accession>
<organism evidence="2 3">
    <name type="scientific">Paramecium primaurelia</name>
    <dbReference type="NCBI Taxonomy" id="5886"/>
    <lineage>
        <taxon>Eukaryota</taxon>
        <taxon>Sar</taxon>
        <taxon>Alveolata</taxon>
        <taxon>Ciliophora</taxon>
        <taxon>Intramacronucleata</taxon>
        <taxon>Oligohymenophorea</taxon>
        <taxon>Peniculida</taxon>
        <taxon>Parameciidae</taxon>
        <taxon>Paramecium</taxon>
    </lineage>
</organism>
<comment type="caution">
    <text evidence="2">The sequence shown here is derived from an EMBL/GenBank/DDBJ whole genome shotgun (WGS) entry which is preliminary data.</text>
</comment>
<dbReference type="Pfam" id="PF12796">
    <property type="entry name" value="Ank_2"/>
    <property type="match status" value="1"/>
</dbReference>
<proteinExistence type="predicted"/>
<evidence type="ECO:0000313" key="3">
    <source>
        <dbReference type="Proteomes" id="UP000688137"/>
    </source>
</evidence>
<reference evidence="2" key="1">
    <citation type="submission" date="2021-01" db="EMBL/GenBank/DDBJ databases">
        <authorList>
            <consortium name="Genoscope - CEA"/>
            <person name="William W."/>
        </authorList>
    </citation>
    <scope>NUCLEOTIDE SEQUENCE</scope>
</reference>
<keyword evidence="3" id="KW-1185">Reference proteome</keyword>
<dbReference type="InterPro" id="IPR050657">
    <property type="entry name" value="Ankyrin_repeat_domain"/>
</dbReference>
<sequence length="388" mass="45902">MFVEDYYRRLIKQQCKPTPKEIKTDRPWYPKRVSNETKKEEYKFFMLPPNKMVTLLKKNKLSAPNEKIKEFLHNHSLRKIVDFGETLQSTLDMKVQRPSIQIPTPKYINVGRQLFPVKRRPLCLPSTRVITEPSKKSSLQCKSVHKSIRLKQSDHYQEELYSIITKLNYSPLHVDTSNICKKQIQPLKVVQPQAYIKPEIPKSVLPYPPRTKKQLRQFLLRALKKIKALGLTIKYVMEHKIFSKKPYEKKYSKEFIHAAKQNKIEEIENYLQINPYLVFEYDFYNMTALHWACKKGYIQMVEILLKYHSDIDGVDILYRTPLILSIQEDHLDVAHILLINGAYPWSTAITDLKSILEENERAKILITRVRRLQIMAKWTQSGEYLNLI</sequence>
<gene>
    <name evidence="2" type="ORF">PPRIM_AZ9-3.1.T0110121</name>
</gene>
<dbReference type="PANTHER" id="PTHR24147">
    <property type="entry name" value="ANKYRIN REPEAT DOMAIN 36-RELATED"/>
    <property type="match status" value="1"/>
</dbReference>